<feature type="region of interest" description="Disordered" evidence="2">
    <location>
        <begin position="1"/>
        <end position="24"/>
    </location>
</feature>
<dbReference type="AlphaFoldDB" id="A0A5J4WAP4"/>
<evidence type="ECO:0000256" key="2">
    <source>
        <dbReference type="SAM" id="MobiDB-lite"/>
    </source>
</evidence>
<dbReference type="Proteomes" id="UP000324800">
    <property type="component" value="Unassembled WGS sequence"/>
</dbReference>
<comment type="caution">
    <text evidence="3">The sequence shown here is derived from an EMBL/GenBank/DDBJ whole genome shotgun (WGS) entry which is preliminary data.</text>
</comment>
<evidence type="ECO:0000313" key="4">
    <source>
        <dbReference type="Proteomes" id="UP000324800"/>
    </source>
</evidence>
<keyword evidence="1" id="KW-0175">Coiled coil</keyword>
<gene>
    <name evidence="3" type="ORF">EZS28_012506</name>
</gene>
<proteinExistence type="predicted"/>
<protein>
    <submittedName>
        <fullName evidence="3">Uncharacterized protein</fullName>
    </submittedName>
</protein>
<organism evidence="3 4">
    <name type="scientific">Streblomastix strix</name>
    <dbReference type="NCBI Taxonomy" id="222440"/>
    <lineage>
        <taxon>Eukaryota</taxon>
        <taxon>Metamonada</taxon>
        <taxon>Preaxostyla</taxon>
        <taxon>Oxymonadida</taxon>
        <taxon>Streblomastigidae</taxon>
        <taxon>Streblomastix</taxon>
    </lineage>
</organism>
<feature type="compositionally biased region" description="Basic and acidic residues" evidence="2">
    <location>
        <begin position="7"/>
        <end position="24"/>
    </location>
</feature>
<evidence type="ECO:0000256" key="1">
    <source>
        <dbReference type="SAM" id="Coils"/>
    </source>
</evidence>
<accession>A0A5J4WAP4</accession>
<sequence>MIAQQDIDERTIAEDTHVERSQDHEQISILHLECEALRKQLADEKANFEAEKAKNDEENSNLKSQVSRLKAMMVKANEGISQQKKKALD</sequence>
<feature type="coiled-coil region" evidence="1">
    <location>
        <begin position="27"/>
        <end position="65"/>
    </location>
</feature>
<reference evidence="3 4" key="1">
    <citation type="submission" date="2019-03" db="EMBL/GenBank/DDBJ databases">
        <title>Single cell metagenomics reveals metabolic interactions within the superorganism composed of flagellate Streblomastix strix and complex community of Bacteroidetes bacteria on its surface.</title>
        <authorList>
            <person name="Treitli S.C."/>
            <person name="Kolisko M."/>
            <person name="Husnik F."/>
            <person name="Keeling P."/>
            <person name="Hampl V."/>
        </authorList>
    </citation>
    <scope>NUCLEOTIDE SEQUENCE [LARGE SCALE GENOMIC DNA]</scope>
    <source>
        <strain evidence="3">ST1C</strain>
    </source>
</reference>
<name>A0A5J4WAP4_9EUKA</name>
<evidence type="ECO:0000313" key="3">
    <source>
        <dbReference type="EMBL" id="KAA6391971.1"/>
    </source>
</evidence>
<dbReference type="EMBL" id="SNRW01002702">
    <property type="protein sequence ID" value="KAA6391971.1"/>
    <property type="molecule type" value="Genomic_DNA"/>
</dbReference>